<gene>
    <name evidence="1" type="ORF">KU74_05840</name>
</gene>
<dbReference type="AlphaFoldDB" id="A0A0M2F4Q6"/>
<evidence type="ECO:0000313" key="2">
    <source>
        <dbReference type="Proteomes" id="UP000029435"/>
    </source>
</evidence>
<evidence type="ECO:0000313" key="1">
    <source>
        <dbReference type="EMBL" id="KGA35993.1"/>
    </source>
</evidence>
<dbReference type="Pfam" id="PF07377">
    <property type="entry name" value="DUF1493"/>
    <property type="match status" value="1"/>
</dbReference>
<dbReference type="OrthoDB" id="6476622at2"/>
<reference evidence="1 2" key="1">
    <citation type="submission" date="2014-08" db="EMBL/GenBank/DDBJ databases">
        <title>Genome sequences of NCPPB Pectobacterium isolates.</title>
        <authorList>
            <person name="Glover R.H."/>
            <person name="Sapp M."/>
            <person name="Elphinstone J."/>
        </authorList>
    </citation>
    <scope>NUCLEOTIDE SEQUENCE [LARGE SCALE GENOMIC DNA]</scope>
    <source>
        <strain evidence="1 2">LMG 21372</strain>
    </source>
</reference>
<organism evidence="1 2">
    <name type="scientific">Pectobacterium brasiliense</name>
    <dbReference type="NCBI Taxonomy" id="180957"/>
    <lineage>
        <taxon>Bacteria</taxon>
        <taxon>Pseudomonadati</taxon>
        <taxon>Pseudomonadota</taxon>
        <taxon>Gammaproteobacteria</taxon>
        <taxon>Enterobacterales</taxon>
        <taxon>Pectobacteriaceae</taxon>
        <taxon>Pectobacterium</taxon>
    </lineage>
</organism>
<dbReference type="Proteomes" id="UP000029435">
    <property type="component" value="Unassembled WGS sequence"/>
</dbReference>
<comment type="caution">
    <text evidence="1">The sequence shown here is derived from an EMBL/GenBank/DDBJ whole genome shotgun (WGS) entry which is preliminary data.</text>
</comment>
<name>A0A0M2F4Q6_9GAMM</name>
<evidence type="ECO:0008006" key="3">
    <source>
        <dbReference type="Google" id="ProtNLM"/>
    </source>
</evidence>
<proteinExistence type="predicted"/>
<dbReference type="EMBL" id="JQOD01000001">
    <property type="protein sequence ID" value="KGA35993.1"/>
    <property type="molecule type" value="Genomic_DNA"/>
</dbReference>
<sequence length="114" mass="13747">MDVFLMNKRDIENEVIQYLMERSPIRKHWFKSGIRQVTKDWTLQDDYQFLPEDAHDFLLDIFGHFNVEHSNFDGRNYFEYEYPIRQKKPLSKALKPLTVGMIIESAKAGKWLYD</sequence>
<protein>
    <recommendedName>
        <fullName evidence="3">DUF1493 family protein</fullName>
    </recommendedName>
</protein>
<accession>A0A0M2F4Q6</accession>
<dbReference type="InterPro" id="IPR010862">
    <property type="entry name" value="DUF1493"/>
</dbReference>